<dbReference type="InterPro" id="IPR051698">
    <property type="entry name" value="Transposase_11-like"/>
</dbReference>
<proteinExistence type="predicted"/>
<dbReference type="AlphaFoldDB" id="A0A402ASG3"/>
<evidence type="ECO:0000259" key="1">
    <source>
        <dbReference type="Pfam" id="PF01609"/>
    </source>
</evidence>
<dbReference type="PANTHER" id="PTHR30298">
    <property type="entry name" value="H REPEAT-ASSOCIATED PREDICTED TRANSPOSASE"/>
    <property type="match status" value="1"/>
</dbReference>
<dbReference type="GO" id="GO:0003677">
    <property type="term" value="F:DNA binding"/>
    <property type="evidence" value="ECO:0007669"/>
    <property type="project" value="InterPro"/>
</dbReference>
<dbReference type="Pfam" id="PF01609">
    <property type="entry name" value="DDE_Tnp_1"/>
    <property type="match status" value="1"/>
</dbReference>
<evidence type="ECO:0000313" key="3">
    <source>
        <dbReference type="Proteomes" id="UP000287188"/>
    </source>
</evidence>
<organism evidence="2 3">
    <name type="scientific">Dictyobacter kobayashii</name>
    <dbReference type="NCBI Taxonomy" id="2014872"/>
    <lineage>
        <taxon>Bacteria</taxon>
        <taxon>Bacillati</taxon>
        <taxon>Chloroflexota</taxon>
        <taxon>Ktedonobacteria</taxon>
        <taxon>Ktedonobacterales</taxon>
        <taxon>Dictyobacteraceae</taxon>
        <taxon>Dictyobacter</taxon>
    </lineage>
</organism>
<protein>
    <recommendedName>
        <fullName evidence="1">Transposase IS4-like domain-containing protein</fullName>
    </recommendedName>
</protein>
<comment type="caution">
    <text evidence="2">The sequence shown here is derived from an EMBL/GenBank/DDBJ whole genome shotgun (WGS) entry which is preliminary data.</text>
</comment>
<dbReference type="NCBIfam" id="NF033564">
    <property type="entry name" value="transpos_ISAs1"/>
    <property type="match status" value="1"/>
</dbReference>
<sequence length="187" mass="21846">MFDIRLKDNQGNLYDEVKATFALAEKDGFANPPWESDRQVEKGHGRLEIHEYWTQSDPDILVYLDPEQKWKGLQAIGVVRAERRMEQKITKETRYFLLSFSSVKNFATAVRSHWGIENSLHWVLDIAFREEESRMRLGHANENLAVLRHINFNLLRQETSSRVGVHAKRLKAGWHTSYLLRVLDGVN</sequence>
<reference evidence="3" key="1">
    <citation type="submission" date="2018-12" db="EMBL/GenBank/DDBJ databases">
        <title>Tengunoibacter tsumagoiensis gen. nov., sp. nov., Dictyobacter kobayashii sp. nov., D. alpinus sp. nov., and D. joshuensis sp. nov. and description of Dictyobacteraceae fam. nov. within the order Ktedonobacterales isolated from Tengu-no-mugimeshi.</title>
        <authorList>
            <person name="Wang C.M."/>
            <person name="Zheng Y."/>
            <person name="Sakai Y."/>
            <person name="Toyoda A."/>
            <person name="Minakuchi Y."/>
            <person name="Abe K."/>
            <person name="Yokota A."/>
            <person name="Yabe S."/>
        </authorList>
    </citation>
    <scope>NUCLEOTIDE SEQUENCE [LARGE SCALE GENOMIC DNA]</scope>
    <source>
        <strain evidence="3">Uno11</strain>
    </source>
</reference>
<dbReference type="RefSeq" id="WP_161977747.1">
    <property type="nucleotide sequence ID" value="NZ_BIFS01000002.1"/>
</dbReference>
<dbReference type="GO" id="GO:0004803">
    <property type="term" value="F:transposase activity"/>
    <property type="evidence" value="ECO:0007669"/>
    <property type="project" value="InterPro"/>
</dbReference>
<dbReference type="GO" id="GO:0006313">
    <property type="term" value="P:DNA transposition"/>
    <property type="evidence" value="ECO:0007669"/>
    <property type="project" value="InterPro"/>
</dbReference>
<dbReference type="InterPro" id="IPR002559">
    <property type="entry name" value="Transposase_11"/>
</dbReference>
<dbReference type="Proteomes" id="UP000287188">
    <property type="component" value="Unassembled WGS sequence"/>
</dbReference>
<evidence type="ECO:0000313" key="2">
    <source>
        <dbReference type="EMBL" id="GCE22040.1"/>
    </source>
</evidence>
<gene>
    <name evidence="2" type="ORF">KDK_58400</name>
</gene>
<name>A0A402ASG3_9CHLR</name>
<feature type="domain" description="Transposase IS4-like" evidence="1">
    <location>
        <begin position="82"/>
        <end position="154"/>
    </location>
</feature>
<dbReference type="InterPro" id="IPR047647">
    <property type="entry name" value="ISAs1_transpos"/>
</dbReference>
<accession>A0A402ASG3</accession>
<dbReference type="EMBL" id="BIFS01000002">
    <property type="protein sequence ID" value="GCE22040.1"/>
    <property type="molecule type" value="Genomic_DNA"/>
</dbReference>
<dbReference type="PANTHER" id="PTHR30298:SF0">
    <property type="entry name" value="PROTEIN YBFL-RELATED"/>
    <property type="match status" value="1"/>
</dbReference>
<keyword evidence="3" id="KW-1185">Reference proteome</keyword>